<feature type="region of interest" description="Disordered" evidence="1">
    <location>
        <begin position="100"/>
        <end position="120"/>
    </location>
</feature>
<dbReference type="EMBL" id="LCLA01000007">
    <property type="protein sequence ID" value="KKU10612.1"/>
    <property type="molecule type" value="Genomic_DNA"/>
</dbReference>
<comment type="caution">
    <text evidence="2">The sequence shown here is derived from an EMBL/GenBank/DDBJ whole genome shotgun (WGS) entry which is preliminary data.</text>
</comment>
<name>A0A0G1MR87_9BACT</name>
<proteinExistence type="predicted"/>
<evidence type="ECO:0000313" key="2">
    <source>
        <dbReference type="EMBL" id="KKU10612.1"/>
    </source>
</evidence>
<protein>
    <submittedName>
        <fullName evidence="2">Uncharacterized protein</fullName>
    </submittedName>
</protein>
<organism evidence="2 3">
    <name type="scientific">Candidatus Woesebacteria bacterium GW2011_GWB1_45_5</name>
    <dbReference type="NCBI Taxonomy" id="1618581"/>
    <lineage>
        <taxon>Bacteria</taxon>
        <taxon>Candidatus Woeseibacteriota</taxon>
    </lineage>
</organism>
<gene>
    <name evidence="2" type="ORF">UX13_C0007G0011</name>
</gene>
<reference evidence="2 3" key="1">
    <citation type="journal article" date="2015" name="Nature">
        <title>rRNA introns, odd ribosomes, and small enigmatic genomes across a large radiation of phyla.</title>
        <authorList>
            <person name="Brown C.T."/>
            <person name="Hug L.A."/>
            <person name="Thomas B.C."/>
            <person name="Sharon I."/>
            <person name="Castelle C.J."/>
            <person name="Singh A."/>
            <person name="Wilkins M.J."/>
            <person name="Williams K.H."/>
            <person name="Banfield J.F."/>
        </authorList>
    </citation>
    <scope>NUCLEOTIDE SEQUENCE [LARGE SCALE GENOMIC DNA]</scope>
</reference>
<dbReference type="Proteomes" id="UP000034329">
    <property type="component" value="Unassembled WGS sequence"/>
</dbReference>
<dbReference type="AlphaFoldDB" id="A0A0G1MR87"/>
<evidence type="ECO:0000256" key="1">
    <source>
        <dbReference type="SAM" id="MobiDB-lite"/>
    </source>
</evidence>
<accession>A0A0G1MR87</accession>
<sequence>MIRMARRRKGAGIEPARKPGDQGIWYPDEVYPIGDGSFAFAGLKIVVLMRGGIYTLPIHFAMEGTRQIPLRLVGDTCYDQEGNQYIQQQGEEWMRINASYPKPVVGPPAGDSKVGSGKRD</sequence>
<evidence type="ECO:0000313" key="3">
    <source>
        <dbReference type="Proteomes" id="UP000034329"/>
    </source>
</evidence>